<proteinExistence type="predicted"/>
<protein>
    <recommendedName>
        <fullName evidence="3">DUF4054 domain-containing protein</fullName>
    </recommendedName>
</protein>
<dbReference type="InterPro" id="IPR025127">
    <property type="entry name" value="DUF4054"/>
</dbReference>
<organism evidence="1 2">
    <name type="scientific">Eubacterium plexicaudatum ASF492</name>
    <dbReference type="NCBI Taxonomy" id="1235802"/>
    <lineage>
        <taxon>Bacteria</taxon>
        <taxon>Bacillati</taxon>
        <taxon>Bacillota</taxon>
        <taxon>Clostridia</taxon>
        <taxon>Eubacteriales</taxon>
        <taxon>Eubacteriaceae</taxon>
        <taxon>Eubacterium</taxon>
    </lineage>
</organism>
<evidence type="ECO:0000313" key="2">
    <source>
        <dbReference type="Proteomes" id="UP000012589"/>
    </source>
</evidence>
<dbReference type="Proteomes" id="UP000012589">
    <property type="component" value="Unassembled WGS sequence"/>
</dbReference>
<reference evidence="1 2" key="1">
    <citation type="journal article" date="2014" name="Genome Announc.">
        <title>Draft genome sequences of the altered schaedler flora, a defined bacterial community from gnotobiotic mice.</title>
        <authorList>
            <person name="Wannemuehler M.J."/>
            <person name="Overstreet A.M."/>
            <person name="Ward D.V."/>
            <person name="Phillips G.J."/>
        </authorList>
    </citation>
    <scope>NUCLEOTIDE SEQUENCE [LARGE SCALE GENOMIC DNA]</scope>
    <source>
        <strain evidence="1 2">ASF492</strain>
    </source>
</reference>
<dbReference type="EMBL" id="AQFT01000033">
    <property type="protein sequence ID" value="EMZ34699.1"/>
    <property type="molecule type" value="Genomic_DNA"/>
</dbReference>
<name>N2BD28_9FIRM</name>
<dbReference type="AlphaFoldDB" id="N2BD28"/>
<dbReference type="STRING" id="1235802.C823_01080"/>
<gene>
    <name evidence="1" type="ORF">C823_01080</name>
</gene>
<accession>N2BD28</accession>
<dbReference type="HOGENOM" id="CLU_1945060_0_0_9"/>
<evidence type="ECO:0008006" key="3">
    <source>
        <dbReference type="Google" id="ProtNLM"/>
    </source>
</evidence>
<dbReference type="eggNOG" id="ENOG50339Y9">
    <property type="taxonomic scope" value="Bacteria"/>
</dbReference>
<dbReference type="PATRIC" id="fig|1235802.3.peg.1159"/>
<sequence>MDVFMEAFEIIRATMHEFSGVADEQVRIYISLAEPMISERKFGRLYPQALAYLAAHQMKAGGLGQSAVGGISLGDMSGYSAISISEGDTSVSFASSQKSGSSISSAEDYSTTSYGKQFQQLQNRCIVPIVSAGVPYGI</sequence>
<evidence type="ECO:0000313" key="1">
    <source>
        <dbReference type="EMBL" id="EMZ34699.1"/>
    </source>
</evidence>
<keyword evidence="2" id="KW-1185">Reference proteome</keyword>
<dbReference type="Pfam" id="PF13262">
    <property type="entry name" value="DUF4054"/>
    <property type="match status" value="1"/>
</dbReference>
<comment type="caution">
    <text evidence="1">The sequence shown here is derived from an EMBL/GenBank/DDBJ whole genome shotgun (WGS) entry which is preliminary data.</text>
</comment>